<sequence>MMMMVVDQGVCYVPVSVLVPVEFVPTGGMPPVQTTRVESDLSDQEVQMLCKSVGMKNIGPYWIRKQIAEILWMEVRAIRTLIWGELHLQNSPDLGKEEKKTVTIAVRDWVITSLWSAWIGPVEKRLQAAKRQETLSWILERLVFFDSAREVAQPCISRLFGGLRKALKKNVDGEVPQVHPRLEAYVQQFLQMQDYAALKKALLIQSVMRMRGSSTDKGKILHFLCDWSARVLLTRERVKFLSNGFHTVKERLQRKWPKVAVGRVWNQLQPNIGTYQRRLEELTFRHTDKIVIRWGLDWATRLQDAVSGKEMAAFVVTTCIGQEIPWKEHGQVGELAHIPAPHDFPLKIIEVNGEPTSELSGNGEDEEFSEAATSDSGELSTVAPVIVPARKRWADIRDDDDDSEGEEQW</sequence>
<keyword evidence="3" id="KW-1185">Reference proteome</keyword>
<gene>
    <name evidence="2" type="ORF">CCMP2556_LOCUS29873</name>
</gene>
<dbReference type="EMBL" id="CAXAMN010021551">
    <property type="protein sequence ID" value="CAK9060733.1"/>
    <property type="molecule type" value="Genomic_DNA"/>
</dbReference>
<accession>A0ABP0NAB6</accession>
<name>A0ABP0NAB6_9DINO</name>
<comment type="caution">
    <text evidence="2">The sequence shown here is derived from an EMBL/GenBank/DDBJ whole genome shotgun (WGS) entry which is preliminary data.</text>
</comment>
<feature type="region of interest" description="Disordered" evidence="1">
    <location>
        <begin position="354"/>
        <end position="380"/>
    </location>
</feature>
<evidence type="ECO:0000256" key="1">
    <source>
        <dbReference type="SAM" id="MobiDB-lite"/>
    </source>
</evidence>
<proteinExistence type="predicted"/>
<dbReference type="Proteomes" id="UP001642484">
    <property type="component" value="Unassembled WGS sequence"/>
</dbReference>
<organism evidence="2 3">
    <name type="scientific">Durusdinium trenchii</name>
    <dbReference type="NCBI Taxonomy" id="1381693"/>
    <lineage>
        <taxon>Eukaryota</taxon>
        <taxon>Sar</taxon>
        <taxon>Alveolata</taxon>
        <taxon>Dinophyceae</taxon>
        <taxon>Suessiales</taxon>
        <taxon>Symbiodiniaceae</taxon>
        <taxon>Durusdinium</taxon>
    </lineage>
</organism>
<evidence type="ECO:0000313" key="3">
    <source>
        <dbReference type="Proteomes" id="UP001642484"/>
    </source>
</evidence>
<evidence type="ECO:0000313" key="2">
    <source>
        <dbReference type="EMBL" id="CAK9060733.1"/>
    </source>
</evidence>
<protein>
    <submittedName>
        <fullName evidence="2">Uncharacterized protein</fullName>
    </submittedName>
</protein>
<reference evidence="2 3" key="1">
    <citation type="submission" date="2024-02" db="EMBL/GenBank/DDBJ databases">
        <authorList>
            <person name="Chen Y."/>
            <person name="Shah S."/>
            <person name="Dougan E. K."/>
            <person name="Thang M."/>
            <person name="Chan C."/>
        </authorList>
    </citation>
    <scope>NUCLEOTIDE SEQUENCE [LARGE SCALE GENOMIC DNA]</scope>
</reference>